<dbReference type="OrthoDB" id="7051185at2"/>
<dbReference type="STRING" id="247633.GP2143_11287"/>
<dbReference type="PROSITE" id="PS01156">
    <property type="entry name" value="TONB_DEPENDENT_REC_2"/>
    <property type="match status" value="1"/>
</dbReference>
<dbReference type="InterPro" id="IPR012910">
    <property type="entry name" value="Plug_dom"/>
</dbReference>
<evidence type="ECO:0000256" key="12">
    <source>
        <dbReference type="PROSITE-ProRule" id="PRU01360"/>
    </source>
</evidence>
<dbReference type="InterPro" id="IPR000531">
    <property type="entry name" value="Beta-barrel_TonB"/>
</dbReference>
<dbReference type="PANTHER" id="PTHR32552:SF81">
    <property type="entry name" value="TONB-DEPENDENT OUTER MEMBRANE RECEPTOR"/>
    <property type="match status" value="1"/>
</dbReference>
<dbReference type="SUPFAM" id="SSF56935">
    <property type="entry name" value="Porins"/>
    <property type="match status" value="1"/>
</dbReference>
<feature type="chain" id="PRO_5002631445" evidence="15">
    <location>
        <begin position="30"/>
        <end position="798"/>
    </location>
</feature>
<dbReference type="InterPro" id="IPR010917">
    <property type="entry name" value="TonB_rcpt_CS"/>
</dbReference>
<dbReference type="InterPro" id="IPR036942">
    <property type="entry name" value="Beta-barrel_TonB_sf"/>
</dbReference>
<evidence type="ECO:0000256" key="4">
    <source>
        <dbReference type="ARBA" id="ARBA00022496"/>
    </source>
</evidence>
<reference evidence="18 19" key="1">
    <citation type="journal article" date="2010" name="J. Bacteriol.">
        <title>Genome sequence of the oligotrophic marine Gammaproteobacterium HTCC2143, isolated from the Oregon Coast.</title>
        <authorList>
            <person name="Oh H.M."/>
            <person name="Kang I."/>
            <person name="Ferriera S."/>
            <person name="Giovannoni S.J."/>
            <person name="Cho J.C."/>
        </authorList>
    </citation>
    <scope>NUCLEOTIDE SEQUENCE [LARGE SCALE GENOMIC DNA]</scope>
    <source>
        <strain evidence="18 19">HTCC2143</strain>
    </source>
</reference>
<keyword evidence="10 12" id="KW-0472">Membrane</keyword>
<evidence type="ECO:0000313" key="19">
    <source>
        <dbReference type="Proteomes" id="UP000004931"/>
    </source>
</evidence>
<keyword evidence="11 12" id="KW-0998">Cell outer membrane</keyword>
<dbReference type="GO" id="GO:0009279">
    <property type="term" value="C:cell outer membrane"/>
    <property type="evidence" value="ECO:0007669"/>
    <property type="project" value="UniProtKB-SubCell"/>
</dbReference>
<feature type="domain" description="TonB-dependent receptor plug" evidence="17">
    <location>
        <begin position="50"/>
        <end position="158"/>
    </location>
</feature>
<dbReference type="EMBL" id="AAVT01000010">
    <property type="protein sequence ID" value="EAW30153.1"/>
    <property type="molecule type" value="Genomic_DNA"/>
</dbReference>
<dbReference type="AlphaFoldDB" id="A0YGC7"/>
<dbReference type="PROSITE" id="PS52016">
    <property type="entry name" value="TONB_DEPENDENT_REC_3"/>
    <property type="match status" value="1"/>
</dbReference>
<organism evidence="18 19">
    <name type="scientific">marine gamma proteobacterium HTCC2143</name>
    <dbReference type="NCBI Taxonomy" id="247633"/>
    <lineage>
        <taxon>Bacteria</taxon>
        <taxon>Pseudomonadati</taxon>
        <taxon>Pseudomonadota</taxon>
        <taxon>Gammaproteobacteria</taxon>
        <taxon>Cellvibrionales</taxon>
        <taxon>Spongiibacteraceae</taxon>
        <taxon>BD1-7 clade</taxon>
    </lineage>
</organism>
<evidence type="ECO:0000256" key="2">
    <source>
        <dbReference type="ARBA" id="ARBA00022448"/>
    </source>
</evidence>
<dbReference type="Pfam" id="PF00593">
    <property type="entry name" value="TonB_dep_Rec_b-barrel"/>
    <property type="match status" value="1"/>
</dbReference>
<evidence type="ECO:0000256" key="9">
    <source>
        <dbReference type="ARBA" id="ARBA00023077"/>
    </source>
</evidence>
<keyword evidence="8" id="KW-0406">Ion transport</keyword>
<evidence type="ECO:0000256" key="14">
    <source>
        <dbReference type="RuleBase" id="RU003357"/>
    </source>
</evidence>
<dbReference type="Gene3D" id="2.40.170.20">
    <property type="entry name" value="TonB-dependent receptor, beta-barrel domain"/>
    <property type="match status" value="1"/>
</dbReference>
<feature type="domain" description="TonB-dependent receptor-like beta-barrel" evidence="16">
    <location>
        <begin position="287"/>
        <end position="761"/>
    </location>
</feature>
<keyword evidence="6 15" id="KW-0732">Signal</keyword>
<dbReference type="GO" id="GO:0006826">
    <property type="term" value="P:iron ion transport"/>
    <property type="evidence" value="ECO:0007669"/>
    <property type="project" value="UniProtKB-KW"/>
</dbReference>
<evidence type="ECO:0000256" key="1">
    <source>
        <dbReference type="ARBA" id="ARBA00004571"/>
    </source>
</evidence>
<dbReference type="InterPro" id="IPR039426">
    <property type="entry name" value="TonB-dep_rcpt-like"/>
</dbReference>
<evidence type="ECO:0000256" key="6">
    <source>
        <dbReference type="ARBA" id="ARBA00022729"/>
    </source>
</evidence>
<protein>
    <submittedName>
        <fullName evidence="18">TonB-dependent receptor</fullName>
    </submittedName>
</protein>
<evidence type="ECO:0000313" key="18">
    <source>
        <dbReference type="EMBL" id="EAW30153.1"/>
    </source>
</evidence>
<evidence type="ECO:0000259" key="17">
    <source>
        <dbReference type="Pfam" id="PF07715"/>
    </source>
</evidence>
<keyword evidence="18" id="KW-0675">Receptor</keyword>
<keyword evidence="19" id="KW-1185">Reference proteome</keyword>
<evidence type="ECO:0000256" key="7">
    <source>
        <dbReference type="ARBA" id="ARBA00023004"/>
    </source>
</evidence>
<keyword evidence="5 12" id="KW-0812">Transmembrane</keyword>
<dbReference type="Pfam" id="PF07715">
    <property type="entry name" value="Plug"/>
    <property type="match status" value="1"/>
</dbReference>
<evidence type="ECO:0000256" key="11">
    <source>
        <dbReference type="ARBA" id="ARBA00023237"/>
    </source>
</evidence>
<evidence type="ECO:0000256" key="3">
    <source>
        <dbReference type="ARBA" id="ARBA00022452"/>
    </source>
</evidence>
<gene>
    <name evidence="18" type="ORF">GP2143_11287</name>
</gene>
<comment type="subcellular location">
    <subcellularLocation>
        <location evidence="1 12">Cell outer membrane</location>
        <topology evidence="1 12">Multi-pass membrane protein</topology>
    </subcellularLocation>
</comment>
<keyword evidence="9 14" id="KW-0798">TonB box</keyword>
<dbReference type="eggNOG" id="COG4772">
    <property type="taxonomic scope" value="Bacteria"/>
</dbReference>
<keyword evidence="4" id="KW-0410">Iron transport</keyword>
<name>A0YGC7_9GAMM</name>
<accession>A0YGC7</accession>
<evidence type="ECO:0000259" key="16">
    <source>
        <dbReference type="Pfam" id="PF00593"/>
    </source>
</evidence>
<dbReference type="PANTHER" id="PTHR32552">
    <property type="entry name" value="FERRICHROME IRON RECEPTOR-RELATED"/>
    <property type="match status" value="1"/>
</dbReference>
<evidence type="ECO:0000256" key="10">
    <source>
        <dbReference type="ARBA" id="ARBA00023136"/>
    </source>
</evidence>
<proteinExistence type="inferred from homology"/>
<evidence type="ECO:0000256" key="15">
    <source>
        <dbReference type="SAM" id="SignalP"/>
    </source>
</evidence>
<feature type="short sequence motif" description="TonB C-terminal box" evidence="13">
    <location>
        <begin position="781"/>
        <end position="798"/>
    </location>
</feature>
<evidence type="ECO:0000256" key="8">
    <source>
        <dbReference type="ARBA" id="ARBA00023065"/>
    </source>
</evidence>
<evidence type="ECO:0000256" key="5">
    <source>
        <dbReference type="ARBA" id="ARBA00022692"/>
    </source>
</evidence>
<comment type="similarity">
    <text evidence="12 14">Belongs to the TonB-dependent receptor family.</text>
</comment>
<dbReference type="Proteomes" id="UP000004931">
    <property type="component" value="Unassembled WGS sequence"/>
</dbReference>
<feature type="signal peptide" evidence="15">
    <location>
        <begin position="1"/>
        <end position="29"/>
    </location>
</feature>
<keyword evidence="7" id="KW-0408">Iron</keyword>
<keyword evidence="3 12" id="KW-1134">Transmembrane beta strand</keyword>
<dbReference type="eggNOG" id="COG1629">
    <property type="taxonomic scope" value="Bacteria"/>
</dbReference>
<evidence type="ECO:0000256" key="13">
    <source>
        <dbReference type="PROSITE-ProRule" id="PRU10144"/>
    </source>
</evidence>
<comment type="caution">
    <text evidence="18">The sequence shown here is derived from an EMBL/GenBank/DDBJ whole genome shotgun (WGS) entry which is preliminary data.</text>
</comment>
<keyword evidence="2 12" id="KW-0813">Transport</keyword>
<sequence length="798" mass="86016">MLKNTTYLFKQTFIASAIAASLSAPSVYAQGETFVMEEVLVTASKREKTLQETPIAVFVTSAETIERANILDTADLTSVVPTLRITPAGTRSASVRYSIRGLGNGGSNGTEPSVGVFIDGVYRARSGSIIGDLPRLQRIEVLSGPQSTLFGKNASAGAISIITMPPSQEFEAKVEAGIGNYNQQILKGYVTGGITDDIAMSFSAGTNQRDGYSEGRYGFSDLNDRDRWNVRSQLLYTPTEDFSLRIIADYSEIDEVCCTVANVINGAGVTAVINGLAGEQAVLDAGGSFDYKSLLDFDPTNAIEDGGISFHADIDFEDFTLSSITAYRFNEITTTGDIDFTALDIASSFSTPDVKTFSQEIRLTSTSDGPVSWILGGSLSKEEISTYGYTLYGDDLRPFVNSLIGGLLPTLELITGTPSGAFYAAGTKTIAEAGLDTDSYSIFGTMDYSINDKLTATLGLNYTKDDRESSAEQIDNPDLFGQVDWRTLNPFGAGATLAGLAFRPQALSYPNEVEDGKSSDDDVTWLARLNYELNDNVNVYVSAATGFKSSAWEGGKPNVEDQAAIEAAGIDVVNQTYGSRKSDPEYSTVYEIGIKSSFNNGSVNIAIFDQSIEDFQTRGFDGVNFINLNAGEISVQGVEFDILYAPSANWLFTMAGTYLDPEYVDYKEGVRTTDDFGTEPYDRSGTRPGGIHSLALSTAITYSFMLDNGANGYVRGDYLHESDTEISDSFPGLSREVGTFNASAGLLFDNGVGVKIWGRNLNNDEYLQGGFSGVAQRGTVNSWPNQPRTYGATVSYEF</sequence>